<proteinExistence type="predicted"/>
<dbReference type="AlphaFoldDB" id="A0A3A9AIH6"/>
<dbReference type="CDD" id="cd07750">
    <property type="entry name" value="PolyPPase_VTC_like"/>
    <property type="match status" value="1"/>
</dbReference>
<dbReference type="Proteomes" id="UP000280696">
    <property type="component" value="Unassembled WGS sequence"/>
</dbReference>
<keyword evidence="3" id="KW-1185">Reference proteome</keyword>
<comment type="caution">
    <text evidence="2">The sequence shown here is derived from an EMBL/GenBank/DDBJ whole genome shotgun (WGS) entry which is preliminary data.</text>
</comment>
<name>A0A3A9AIH6_9FIRM</name>
<accession>A0A3A9AIH6</accession>
<feature type="domain" description="VTC" evidence="1">
    <location>
        <begin position="4"/>
        <end position="219"/>
    </location>
</feature>
<protein>
    <submittedName>
        <fullName evidence="2">Polyphosphate polymerase domain-containing protein</fullName>
    </submittedName>
</protein>
<organism evidence="2 3">
    <name type="scientific">Parablautia intestinalis</name>
    <dbReference type="NCBI Taxonomy" id="2320100"/>
    <lineage>
        <taxon>Bacteria</taxon>
        <taxon>Bacillati</taxon>
        <taxon>Bacillota</taxon>
        <taxon>Clostridia</taxon>
        <taxon>Lachnospirales</taxon>
        <taxon>Lachnospiraceae</taxon>
        <taxon>Parablautia</taxon>
    </lineage>
</organism>
<sequence length="226" mass="26961">MDYRHELKFLVPETELEMIKYRLKLLMRQDAHQKKGFYTVRSLYFDDFYDSCMRENEDGTDNRIKYRIRIYDADTSVIKLEKKMKYRNMTRKVSRSISKEDCLCYMSGRSPGLLKESTELEKELYGQMRMRGMHPVCIVEYERTAFIEPKGNVRITFDKNISGNEKTEKFLERKVQTVPLLAKGSHILEVKYDEFLPEYISGALELGTLQRTSFSKYYYARNYKSI</sequence>
<reference evidence="2 3" key="1">
    <citation type="submission" date="2018-09" db="EMBL/GenBank/DDBJ databases">
        <title>Murine metabolic-syndrome-specific gut microbial biobank.</title>
        <authorList>
            <person name="Liu C."/>
        </authorList>
    </citation>
    <scope>NUCLEOTIDE SEQUENCE [LARGE SCALE GENOMIC DNA]</scope>
    <source>
        <strain evidence="2 3">0.1xD8-82</strain>
    </source>
</reference>
<evidence type="ECO:0000313" key="3">
    <source>
        <dbReference type="Proteomes" id="UP000280696"/>
    </source>
</evidence>
<dbReference type="InterPro" id="IPR042267">
    <property type="entry name" value="VTC_sf"/>
</dbReference>
<dbReference type="InterPro" id="IPR018966">
    <property type="entry name" value="VTC_domain"/>
</dbReference>
<dbReference type="EMBL" id="RAYQ01000011">
    <property type="protein sequence ID" value="RKI91098.1"/>
    <property type="molecule type" value="Genomic_DNA"/>
</dbReference>
<evidence type="ECO:0000259" key="1">
    <source>
        <dbReference type="Pfam" id="PF09359"/>
    </source>
</evidence>
<dbReference type="RefSeq" id="WP_120469827.1">
    <property type="nucleotide sequence ID" value="NZ_RAYQ01000011.1"/>
</dbReference>
<dbReference type="GO" id="GO:0006799">
    <property type="term" value="P:polyphosphate biosynthetic process"/>
    <property type="evidence" value="ECO:0007669"/>
    <property type="project" value="UniProtKB-ARBA"/>
</dbReference>
<dbReference type="OrthoDB" id="9784042at2"/>
<dbReference type="Pfam" id="PF09359">
    <property type="entry name" value="VTC"/>
    <property type="match status" value="1"/>
</dbReference>
<gene>
    <name evidence="2" type="ORF">D7V94_11370</name>
</gene>
<dbReference type="Gene3D" id="3.20.100.30">
    <property type="entry name" value="VTC, catalytic tunnel domain"/>
    <property type="match status" value="1"/>
</dbReference>
<evidence type="ECO:0000313" key="2">
    <source>
        <dbReference type="EMBL" id="RKI91098.1"/>
    </source>
</evidence>